<dbReference type="SUPFAM" id="SSF54427">
    <property type="entry name" value="NTF2-like"/>
    <property type="match status" value="1"/>
</dbReference>
<dbReference type="Pfam" id="PF08281">
    <property type="entry name" value="Sigma70_r4_2"/>
    <property type="match status" value="1"/>
</dbReference>
<evidence type="ECO:0000256" key="1">
    <source>
        <dbReference type="ARBA" id="ARBA00010641"/>
    </source>
</evidence>
<name>A0ABT6LR82_9ACTN</name>
<proteinExistence type="inferred from homology"/>
<accession>A0ABT6LR82</accession>
<evidence type="ECO:0000313" key="9">
    <source>
        <dbReference type="Proteomes" id="UP001160499"/>
    </source>
</evidence>
<evidence type="ECO:0000256" key="4">
    <source>
        <dbReference type="ARBA" id="ARBA00023082"/>
    </source>
</evidence>
<protein>
    <submittedName>
        <fullName evidence="8">RNA polymerase sigma-70 factor (ECF subfamily)</fullName>
    </submittedName>
</protein>
<dbReference type="InterPro" id="IPR032710">
    <property type="entry name" value="NTF2-like_dom_sf"/>
</dbReference>
<evidence type="ECO:0000256" key="3">
    <source>
        <dbReference type="ARBA" id="ARBA00023015"/>
    </source>
</evidence>
<dbReference type="NCBIfam" id="TIGR02937">
    <property type="entry name" value="sigma70-ECF"/>
    <property type="match status" value="1"/>
</dbReference>
<dbReference type="Pfam" id="PF04542">
    <property type="entry name" value="Sigma70_r2"/>
    <property type="match status" value="1"/>
</dbReference>
<gene>
    <name evidence="8" type="ORF">M2283_005757</name>
</gene>
<feature type="domain" description="RNA polymerase sigma factor 70 region 4 type 2" evidence="7">
    <location>
        <begin position="120"/>
        <end position="170"/>
    </location>
</feature>
<evidence type="ECO:0000256" key="5">
    <source>
        <dbReference type="ARBA" id="ARBA00023163"/>
    </source>
</evidence>
<evidence type="ECO:0000256" key="2">
    <source>
        <dbReference type="ARBA" id="ARBA00011344"/>
    </source>
</evidence>
<dbReference type="InterPro" id="IPR013249">
    <property type="entry name" value="RNA_pol_sigma70_r4_t2"/>
</dbReference>
<comment type="similarity">
    <text evidence="1">Belongs to the sigma-70 factor family. ECF subfamily.</text>
</comment>
<organism evidence="8 9">
    <name type="scientific">Streptomyces pseudovenezuelae</name>
    <dbReference type="NCBI Taxonomy" id="67350"/>
    <lineage>
        <taxon>Bacteria</taxon>
        <taxon>Bacillati</taxon>
        <taxon>Actinomycetota</taxon>
        <taxon>Actinomycetes</taxon>
        <taxon>Kitasatosporales</taxon>
        <taxon>Streptomycetaceae</taxon>
        <taxon>Streptomyces</taxon>
        <taxon>Streptomyces aurantiacus group</taxon>
    </lineage>
</organism>
<reference evidence="8 9" key="1">
    <citation type="submission" date="2023-04" db="EMBL/GenBank/DDBJ databases">
        <title>Forest soil microbial communities from Buena Vista Peninsula, Colon Province, Panama.</title>
        <authorList>
            <person name="Bouskill N."/>
        </authorList>
    </citation>
    <scope>NUCLEOTIDE SEQUENCE [LARGE SCALE GENOMIC DNA]</scope>
    <source>
        <strain evidence="8 9">GGS1</strain>
    </source>
</reference>
<dbReference type="PANTHER" id="PTHR30173">
    <property type="entry name" value="SIGMA 19 FACTOR"/>
    <property type="match status" value="1"/>
</dbReference>
<dbReference type="InterPro" id="IPR007627">
    <property type="entry name" value="RNA_pol_sigma70_r2"/>
</dbReference>
<dbReference type="Proteomes" id="UP001160499">
    <property type="component" value="Unassembled WGS sequence"/>
</dbReference>
<dbReference type="Gene3D" id="1.10.1740.10">
    <property type="match status" value="1"/>
</dbReference>
<evidence type="ECO:0000259" key="7">
    <source>
        <dbReference type="Pfam" id="PF08281"/>
    </source>
</evidence>
<evidence type="ECO:0000313" key="8">
    <source>
        <dbReference type="EMBL" id="MDH6218425.1"/>
    </source>
</evidence>
<dbReference type="RefSeq" id="WP_280879292.1">
    <property type="nucleotide sequence ID" value="NZ_JARXVH010000009.1"/>
</dbReference>
<dbReference type="Gene3D" id="3.10.450.50">
    <property type="match status" value="1"/>
</dbReference>
<comment type="caution">
    <text evidence="8">The sequence shown here is derived from an EMBL/GenBank/DDBJ whole genome shotgun (WGS) entry which is preliminary data.</text>
</comment>
<evidence type="ECO:0000259" key="6">
    <source>
        <dbReference type="Pfam" id="PF04542"/>
    </source>
</evidence>
<keyword evidence="3" id="KW-0805">Transcription regulation</keyword>
<feature type="domain" description="RNA polymerase sigma-70 region 2" evidence="6">
    <location>
        <begin position="24"/>
        <end position="88"/>
    </location>
</feature>
<dbReference type="InterPro" id="IPR013324">
    <property type="entry name" value="RNA_pol_sigma_r3/r4-like"/>
</dbReference>
<sequence length="295" mass="32193">MDANESLGGPDRNAAEREFLALRFESHRNHLRAVAHRMLGSLAEADDAVQEAWFRLGRTDARQVENLGGWLTTVVGRVCLDMLRSRRSRAEEPLEADAPMPAVAADPEQDTLLADSVGVALLVVLETLTPPERLAFVLHDLFGVSYEEIGTIVGRSPVAARQLASRARRRVRGAEAPGAEQARRARQWQVVDAFLAATREGDFEALVELLDPDVIARADTGVTTGAAAVAKGATSYGRYARVTRLALVDGVPGIAAFVDDHVERALTFTFVRDRIAVIDIVTDPDRVARLDVRLR</sequence>
<keyword evidence="5" id="KW-0804">Transcription</keyword>
<dbReference type="InterPro" id="IPR052704">
    <property type="entry name" value="ECF_Sigma-70_Domain"/>
</dbReference>
<keyword evidence="9" id="KW-1185">Reference proteome</keyword>
<keyword evidence="4" id="KW-0731">Sigma factor</keyword>
<dbReference type="SUPFAM" id="SSF88946">
    <property type="entry name" value="Sigma2 domain of RNA polymerase sigma factors"/>
    <property type="match status" value="1"/>
</dbReference>
<dbReference type="PANTHER" id="PTHR30173:SF43">
    <property type="entry name" value="ECF RNA POLYMERASE SIGMA FACTOR SIGI-RELATED"/>
    <property type="match status" value="1"/>
</dbReference>
<dbReference type="Gene3D" id="1.10.10.10">
    <property type="entry name" value="Winged helix-like DNA-binding domain superfamily/Winged helix DNA-binding domain"/>
    <property type="match status" value="1"/>
</dbReference>
<dbReference type="EMBL" id="JARXVH010000009">
    <property type="protein sequence ID" value="MDH6218425.1"/>
    <property type="molecule type" value="Genomic_DNA"/>
</dbReference>
<dbReference type="InterPro" id="IPR036388">
    <property type="entry name" value="WH-like_DNA-bd_sf"/>
</dbReference>
<dbReference type="InterPro" id="IPR013325">
    <property type="entry name" value="RNA_pol_sigma_r2"/>
</dbReference>
<dbReference type="InterPro" id="IPR014284">
    <property type="entry name" value="RNA_pol_sigma-70_dom"/>
</dbReference>
<dbReference type="SUPFAM" id="SSF88659">
    <property type="entry name" value="Sigma3 and sigma4 domains of RNA polymerase sigma factors"/>
    <property type="match status" value="1"/>
</dbReference>
<comment type="subunit">
    <text evidence="2">Interacts transiently with the RNA polymerase catalytic core formed by RpoA, RpoB, RpoC and RpoZ (2 alpha, 1 beta, 1 beta' and 1 omega subunit) to form the RNA polymerase holoenzyme that can initiate transcription.</text>
</comment>